<accession>A0ABS6B0N0</accession>
<sequence>MTAEVATIHPLGPTTVDDWLAMDHPDDGSRLELILGYLHTTPPPGGSHQKVTFRLARLLDDAIEVAGRVDLEVLPGVGVRLSTPFRTGVIPDISIVDTDAEHTSFSANNLLLAVEVWSPGNTREERDTKIAAYAGAQVRYLWIVELPKKGGVRFWGYELDGGGYSQRVYADAGEVITAPGPAPVKVSTAQLR</sequence>
<dbReference type="EMBL" id="JAHKNI010000006">
    <property type="protein sequence ID" value="MBU3063857.1"/>
    <property type="molecule type" value="Genomic_DNA"/>
</dbReference>
<dbReference type="InterPro" id="IPR012296">
    <property type="entry name" value="Nuclease_put_TT1808"/>
</dbReference>
<keyword evidence="2" id="KW-0255">Endonuclease</keyword>
<dbReference type="RefSeq" id="WP_215918740.1">
    <property type="nucleotide sequence ID" value="NZ_JAHKNI010000006.1"/>
</dbReference>
<organism evidence="2 3">
    <name type="scientific">Nocardia albiluteola</name>
    <dbReference type="NCBI Taxonomy" id="2842303"/>
    <lineage>
        <taxon>Bacteria</taxon>
        <taxon>Bacillati</taxon>
        <taxon>Actinomycetota</taxon>
        <taxon>Actinomycetes</taxon>
        <taxon>Mycobacteriales</taxon>
        <taxon>Nocardiaceae</taxon>
        <taxon>Nocardia</taxon>
    </lineage>
</organism>
<dbReference type="Gene3D" id="3.90.1570.10">
    <property type="entry name" value="tt1808, chain A"/>
    <property type="match status" value="1"/>
</dbReference>
<keyword evidence="2" id="KW-0378">Hydrolase</keyword>
<keyword evidence="3" id="KW-1185">Reference proteome</keyword>
<dbReference type="Pfam" id="PF05685">
    <property type="entry name" value="Uma2"/>
    <property type="match status" value="1"/>
</dbReference>
<dbReference type="InterPro" id="IPR011335">
    <property type="entry name" value="Restrct_endonuc-II-like"/>
</dbReference>
<keyword evidence="2" id="KW-0540">Nuclease</keyword>
<protein>
    <submittedName>
        <fullName evidence="2">Uma2 family endonuclease</fullName>
    </submittedName>
</protein>
<dbReference type="PANTHER" id="PTHR35400:SF3">
    <property type="entry name" value="SLL1072 PROTEIN"/>
    <property type="match status" value="1"/>
</dbReference>
<evidence type="ECO:0000313" key="2">
    <source>
        <dbReference type="EMBL" id="MBU3063857.1"/>
    </source>
</evidence>
<evidence type="ECO:0000313" key="3">
    <source>
        <dbReference type="Proteomes" id="UP000733379"/>
    </source>
</evidence>
<feature type="domain" description="Putative restriction endonuclease" evidence="1">
    <location>
        <begin position="20"/>
        <end position="179"/>
    </location>
</feature>
<comment type="caution">
    <text evidence="2">The sequence shown here is derived from an EMBL/GenBank/DDBJ whole genome shotgun (WGS) entry which is preliminary data.</text>
</comment>
<name>A0ABS6B0N0_9NOCA</name>
<dbReference type="CDD" id="cd06260">
    <property type="entry name" value="DUF820-like"/>
    <property type="match status" value="1"/>
</dbReference>
<dbReference type="InterPro" id="IPR008538">
    <property type="entry name" value="Uma2"/>
</dbReference>
<dbReference type="PANTHER" id="PTHR35400">
    <property type="entry name" value="SLR1083 PROTEIN"/>
    <property type="match status" value="1"/>
</dbReference>
<dbReference type="SUPFAM" id="SSF52980">
    <property type="entry name" value="Restriction endonuclease-like"/>
    <property type="match status" value="1"/>
</dbReference>
<dbReference type="GO" id="GO:0004519">
    <property type="term" value="F:endonuclease activity"/>
    <property type="evidence" value="ECO:0007669"/>
    <property type="project" value="UniProtKB-KW"/>
</dbReference>
<proteinExistence type="predicted"/>
<gene>
    <name evidence="2" type="ORF">KO481_20270</name>
</gene>
<reference evidence="2 3" key="1">
    <citation type="submission" date="2021-06" db="EMBL/GenBank/DDBJ databases">
        <title>Actinomycetes sequencing.</title>
        <authorList>
            <person name="Shan Q."/>
        </authorList>
    </citation>
    <scope>NUCLEOTIDE SEQUENCE [LARGE SCALE GENOMIC DNA]</scope>
    <source>
        <strain evidence="2 3">NEAU-G5</strain>
    </source>
</reference>
<evidence type="ECO:0000259" key="1">
    <source>
        <dbReference type="Pfam" id="PF05685"/>
    </source>
</evidence>
<dbReference type="Proteomes" id="UP000733379">
    <property type="component" value="Unassembled WGS sequence"/>
</dbReference>